<evidence type="ECO:0000313" key="4">
    <source>
        <dbReference type="EMBL" id="PHP28128.1"/>
    </source>
</evidence>
<dbReference type="EMBL" id="NQWH01000008">
    <property type="protein sequence ID" value="PHP28128.1"/>
    <property type="molecule type" value="Genomic_DNA"/>
</dbReference>
<keyword evidence="2" id="KW-0732">Signal</keyword>
<feature type="signal peptide" evidence="2">
    <location>
        <begin position="1"/>
        <end position="28"/>
    </location>
</feature>
<feature type="chain" id="PRO_5013572036" description="EF-hand domain-containing protein" evidence="2">
    <location>
        <begin position="29"/>
        <end position="275"/>
    </location>
</feature>
<dbReference type="InterPro" id="IPR027304">
    <property type="entry name" value="Trigger_fact/SurA_dom_sf"/>
</dbReference>
<dbReference type="AlphaFoldDB" id="A0A2G1MHC5"/>
<evidence type="ECO:0000259" key="3">
    <source>
        <dbReference type="PROSITE" id="PS50222"/>
    </source>
</evidence>
<feature type="region of interest" description="Disordered" evidence="1">
    <location>
        <begin position="30"/>
        <end position="53"/>
    </location>
</feature>
<feature type="domain" description="EF-hand" evidence="3">
    <location>
        <begin position="240"/>
        <end position="275"/>
    </location>
</feature>
<dbReference type="InterPro" id="IPR018247">
    <property type="entry name" value="EF_Hand_1_Ca_BS"/>
</dbReference>
<comment type="caution">
    <text evidence="4">The sequence shown here is derived from an EMBL/GenBank/DDBJ whole genome shotgun (WGS) entry which is preliminary data.</text>
</comment>
<name>A0A2G1MHC5_9RHOB</name>
<organism evidence="4 5">
    <name type="scientific">Limimaricola cinnabarinus</name>
    <dbReference type="NCBI Taxonomy" id="1125964"/>
    <lineage>
        <taxon>Bacteria</taxon>
        <taxon>Pseudomonadati</taxon>
        <taxon>Pseudomonadota</taxon>
        <taxon>Alphaproteobacteria</taxon>
        <taxon>Rhodobacterales</taxon>
        <taxon>Paracoccaceae</taxon>
        <taxon>Limimaricola</taxon>
    </lineage>
</organism>
<proteinExistence type="predicted"/>
<dbReference type="InterPro" id="IPR002048">
    <property type="entry name" value="EF_hand_dom"/>
</dbReference>
<evidence type="ECO:0000256" key="1">
    <source>
        <dbReference type="SAM" id="MobiDB-lite"/>
    </source>
</evidence>
<dbReference type="PROSITE" id="PS50222">
    <property type="entry name" value="EF_HAND_2"/>
    <property type="match status" value="1"/>
</dbReference>
<dbReference type="RefSeq" id="WP_099275749.1">
    <property type="nucleotide sequence ID" value="NZ_KZ304955.1"/>
</dbReference>
<dbReference type="PROSITE" id="PS00018">
    <property type="entry name" value="EF_HAND_1"/>
    <property type="match status" value="1"/>
</dbReference>
<gene>
    <name evidence="4" type="ORF">CJ301_07020</name>
</gene>
<evidence type="ECO:0000256" key="2">
    <source>
        <dbReference type="SAM" id="SignalP"/>
    </source>
</evidence>
<accession>A0A2G1MHC5</accession>
<dbReference type="GO" id="GO:0005509">
    <property type="term" value="F:calcium ion binding"/>
    <property type="evidence" value="ECO:0007669"/>
    <property type="project" value="InterPro"/>
</dbReference>
<sequence length="275" mass="29371">MTFRAAIARSTALATLLALPLGGLPATAQQDDASQAQTTQEKIAQADAPDTAETDTALTEGAMGGPDAVVVTVGDAEILGSDVMRAIGALPQPMRAQPAEMLLPMALQQLVLRELILDRARSENLVDDPDFAAMADQATAEAEENALVQFWLQREMADATSDEAVNTAYEQITRNAQGEVPALEMVRPQIEQELQRREMTRIRADLQAQGPEITFAGQSPDEAAYDDGSFCTADYAPEGDATQQAGSEFAEMDLDGDGMVSQQEYAKCRMAAAGE</sequence>
<dbReference type="OrthoDB" id="7872488at2"/>
<feature type="region of interest" description="Disordered" evidence="1">
    <location>
        <begin position="235"/>
        <end position="257"/>
    </location>
</feature>
<reference evidence="4 5" key="1">
    <citation type="submission" date="2017-08" db="EMBL/GenBank/DDBJ databases">
        <title>Draft Genome Sequence of Loktanella cinnabarina Strain XM1, Isolated from Coastal Surface Water.</title>
        <authorList>
            <person name="Ma R."/>
            <person name="Wang J."/>
            <person name="Wang Q."/>
            <person name="Ma Z."/>
            <person name="Li J."/>
            <person name="Chen L."/>
        </authorList>
    </citation>
    <scope>NUCLEOTIDE SEQUENCE [LARGE SCALE GENOMIC DNA]</scope>
    <source>
        <strain evidence="4 5">XM1</strain>
    </source>
</reference>
<keyword evidence="5" id="KW-1185">Reference proteome</keyword>
<dbReference type="SUPFAM" id="SSF109998">
    <property type="entry name" value="Triger factor/SurA peptide-binding domain-like"/>
    <property type="match status" value="1"/>
</dbReference>
<protein>
    <recommendedName>
        <fullName evidence="3">EF-hand domain-containing protein</fullName>
    </recommendedName>
</protein>
<evidence type="ECO:0000313" key="5">
    <source>
        <dbReference type="Proteomes" id="UP000221860"/>
    </source>
</evidence>
<dbReference type="Proteomes" id="UP000221860">
    <property type="component" value="Unassembled WGS sequence"/>
</dbReference>